<dbReference type="EMBL" id="JADBJN010000002">
    <property type="protein sequence ID" value="KAG5674454.1"/>
    <property type="molecule type" value="Genomic_DNA"/>
</dbReference>
<dbReference type="PRINTS" id="PR00145">
    <property type="entry name" value="ARGSUCLYASE"/>
</dbReference>
<protein>
    <recommendedName>
        <fullName evidence="6">Argininosuccinate lyase</fullName>
    </recommendedName>
</protein>
<feature type="domain" description="Fumarate lyase N-terminal" evidence="2">
    <location>
        <begin position="13"/>
        <end position="308"/>
    </location>
</feature>
<accession>A0A9J6BZ33</accession>
<dbReference type="Gene3D" id="1.20.200.10">
    <property type="entry name" value="Fumarase/aspartase (Central domain)"/>
    <property type="match status" value="1"/>
</dbReference>
<comment type="caution">
    <text evidence="4">The sequence shown here is derived from an EMBL/GenBank/DDBJ whole genome shotgun (WGS) entry which is preliminary data.</text>
</comment>
<dbReference type="FunFam" id="1.10.40.30:FF:000001">
    <property type="entry name" value="Argininosuccinate lyase"/>
    <property type="match status" value="1"/>
</dbReference>
<dbReference type="SUPFAM" id="SSF48557">
    <property type="entry name" value="L-aspartase-like"/>
    <property type="match status" value="1"/>
</dbReference>
<dbReference type="InterPro" id="IPR008948">
    <property type="entry name" value="L-Aspartase-like"/>
</dbReference>
<comment type="similarity">
    <text evidence="1">Belongs to the lyase 1 family. Argininosuccinate lyase subfamily.</text>
</comment>
<sequence>MEQKTSKLWGCDGRFARQMNDNLAQLNNSLHIDKRLVQEDIFGSFAYSKSLCQAQIIQPNELEMIQSALYEISNEWKNGTVVLKDDDEDIHSANERLLIEKIGNVGRKIHTGRSRNDQVILDMKLWIKKAISDILEIFSTFLNVIIEKAEENIDILMPGYTHLQRAQPIRVSHWLLSYGFFFQADCERLKQIFERVNLSMPLGSGAISGNPFEIDRIELAKNLNFRGVTMNSMNAVSDRDFVCEFNFVASMISIHLSRLSEDLILYSTKEFNYIKLSNEFCTGSSLMPQKFNADSIELVRGTTGSIIGQLMNILTTLKGLPSTYNKDLQGDKESMFYVYDKIILSLKVMVGVIDTLEIFKENCWNALSYDMLATDLAYYLVRKGKAFRDAHHCASAVVDVASKSGVDINKLPLTAFKMVSESFNEDVYNIFSFEKSVEQYQIIGGTSKTSVLEQIAHLKEFAANLKC</sequence>
<dbReference type="Gene3D" id="1.10.275.10">
    <property type="entry name" value="Fumarase/aspartase (N-terminal domain)"/>
    <property type="match status" value="1"/>
</dbReference>
<evidence type="ECO:0000256" key="1">
    <source>
        <dbReference type="ARBA" id="ARBA00010755"/>
    </source>
</evidence>
<dbReference type="Pfam" id="PF14698">
    <property type="entry name" value="ASL_C2"/>
    <property type="match status" value="1"/>
</dbReference>
<dbReference type="AlphaFoldDB" id="A0A9J6BZ33"/>
<dbReference type="Proteomes" id="UP001107558">
    <property type="component" value="Chromosome 2"/>
</dbReference>
<reference evidence="4" key="1">
    <citation type="submission" date="2021-03" db="EMBL/GenBank/DDBJ databases">
        <title>Chromosome level genome of the anhydrobiotic midge Polypedilum vanderplanki.</title>
        <authorList>
            <person name="Yoshida Y."/>
            <person name="Kikawada T."/>
            <person name="Gusev O."/>
        </authorList>
    </citation>
    <scope>NUCLEOTIDE SEQUENCE</scope>
    <source>
        <strain evidence="4">NIAS01</strain>
        <tissue evidence="4">Whole body or cell culture</tissue>
    </source>
</reference>
<dbReference type="Pfam" id="PF00206">
    <property type="entry name" value="Lyase_1"/>
    <property type="match status" value="1"/>
</dbReference>
<dbReference type="OrthoDB" id="2561043at2759"/>
<dbReference type="FunFam" id="1.20.200.10:FF:000015">
    <property type="entry name" value="argininosuccinate lyase isoform X2"/>
    <property type="match status" value="1"/>
</dbReference>
<dbReference type="PRINTS" id="PR00149">
    <property type="entry name" value="FUMRATELYASE"/>
</dbReference>
<dbReference type="InterPro" id="IPR000362">
    <property type="entry name" value="Fumarate_lyase_fam"/>
</dbReference>
<evidence type="ECO:0000313" key="5">
    <source>
        <dbReference type="Proteomes" id="UP001107558"/>
    </source>
</evidence>
<evidence type="ECO:0000313" key="4">
    <source>
        <dbReference type="EMBL" id="KAG5674454.1"/>
    </source>
</evidence>
<dbReference type="FunFam" id="1.10.275.10:FF:000002">
    <property type="entry name" value="Argininosuccinate lyase"/>
    <property type="match status" value="1"/>
</dbReference>
<dbReference type="GO" id="GO:0042450">
    <property type="term" value="P:L-arginine biosynthetic process via ornithine"/>
    <property type="evidence" value="ECO:0007669"/>
    <property type="project" value="InterPro"/>
</dbReference>
<dbReference type="NCBIfam" id="TIGR00838">
    <property type="entry name" value="argH"/>
    <property type="match status" value="1"/>
</dbReference>
<dbReference type="InterPro" id="IPR022761">
    <property type="entry name" value="Fumarate_lyase_N"/>
</dbReference>
<dbReference type="HAMAP" id="MF_00006">
    <property type="entry name" value="Arg_succ_lyase"/>
    <property type="match status" value="1"/>
</dbReference>
<gene>
    <name evidence="4" type="ORF">PVAND_004424</name>
</gene>
<dbReference type="PROSITE" id="PS00163">
    <property type="entry name" value="FUMARATE_LYASES"/>
    <property type="match status" value="1"/>
</dbReference>
<feature type="domain" description="Argininosuccinate lyase C-terminal" evidence="3">
    <location>
        <begin position="371"/>
        <end position="438"/>
    </location>
</feature>
<keyword evidence="5" id="KW-1185">Reference proteome</keyword>
<dbReference type="Gene3D" id="1.10.40.30">
    <property type="entry name" value="Fumarase/aspartase (C-terminal domain)"/>
    <property type="match status" value="1"/>
</dbReference>
<dbReference type="InterPro" id="IPR029419">
    <property type="entry name" value="Arg_succ_lyase_C"/>
</dbReference>
<dbReference type="InterPro" id="IPR009049">
    <property type="entry name" value="Argininosuccinate_lyase"/>
</dbReference>
<dbReference type="InterPro" id="IPR020557">
    <property type="entry name" value="Fumarate_lyase_CS"/>
</dbReference>
<dbReference type="GO" id="GO:0005829">
    <property type="term" value="C:cytosol"/>
    <property type="evidence" value="ECO:0007669"/>
    <property type="project" value="TreeGrafter"/>
</dbReference>
<dbReference type="PANTHER" id="PTHR43814:SF1">
    <property type="entry name" value="ARGININOSUCCINATE LYASE"/>
    <property type="match status" value="1"/>
</dbReference>
<dbReference type="InterPro" id="IPR024083">
    <property type="entry name" value="Fumarase/histidase_N"/>
</dbReference>
<proteinExistence type="inferred from homology"/>
<dbReference type="PANTHER" id="PTHR43814">
    <property type="entry name" value="ARGININOSUCCINATE LYASE"/>
    <property type="match status" value="1"/>
</dbReference>
<dbReference type="CDD" id="cd01359">
    <property type="entry name" value="Argininosuccinate_lyase"/>
    <property type="match status" value="1"/>
</dbReference>
<evidence type="ECO:0000259" key="2">
    <source>
        <dbReference type="Pfam" id="PF00206"/>
    </source>
</evidence>
<evidence type="ECO:0000259" key="3">
    <source>
        <dbReference type="Pfam" id="PF14698"/>
    </source>
</evidence>
<organism evidence="4 5">
    <name type="scientific">Polypedilum vanderplanki</name>
    <name type="common">Sleeping chironomid midge</name>
    <dbReference type="NCBI Taxonomy" id="319348"/>
    <lineage>
        <taxon>Eukaryota</taxon>
        <taxon>Metazoa</taxon>
        <taxon>Ecdysozoa</taxon>
        <taxon>Arthropoda</taxon>
        <taxon>Hexapoda</taxon>
        <taxon>Insecta</taxon>
        <taxon>Pterygota</taxon>
        <taxon>Neoptera</taxon>
        <taxon>Endopterygota</taxon>
        <taxon>Diptera</taxon>
        <taxon>Nematocera</taxon>
        <taxon>Chironomoidea</taxon>
        <taxon>Chironomidae</taxon>
        <taxon>Chironominae</taxon>
        <taxon>Polypedilum</taxon>
        <taxon>Polypedilum</taxon>
    </lineage>
</organism>
<name>A0A9J6BZ33_POLVA</name>
<dbReference type="GO" id="GO:0004056">
    <property type="term" value="F:argininosuccinate lyase activity"/>
    <property type="evidence" value="ECO:0007669"/>
    <property type="project" value="InterPro"/>
</dbReference>
<evidence type="ECO:0008006" key="6">
    <source>
        <dbReference type="Google" id="ProtNLM"/>
    </source>
</evidence>